<dbReference type="Pfam" id="PF00069">
    <property type="entry name" value="Pkinase"/>
    <property type="match status" value="1"/>
</dbReference>
<keyword evidence="4 8" id="KW-0418">Kinase</keyword>
<dbReference type="Proteomes" id="UP000324800">
    <property type="component" value="Unassembled WGS sequence"/>
</dbReference>
<comment type="caution">
    <text evidence="8">The sequence shown here is derived from an EMBL/GenBank/DDBJ whole genome shotgun (WGS) entry which is preliminary data.</text>
</comment>
<name>A0A5J4UMW8_9EUKA</name>
<feature type="compositionally biased region" description="Basic and acidic residues" evidence="6">
    <location>
        <begin position="139"/>
        <end position="148"/>
    </location>
</feature>
<feature type="compositionally biased region" description="Polar residues" evidence="6">
    <location>
        <begin position="128"/>
        <end position="138"/>
    </location>
</feature>
<dbReference type="InterPro" id="IPR030616">
    <property type="entry name" value="Aur-like"/>
</dbReference>
<evidence type="ECO:0000313" key="9">
    <source>
        <dbReference type="Proteomes" id="UP000324800"/>
    </source>
</evidence>
<feature type="region of interest" description="Disordered" evidence="6">
    <location>
        <begin position="125"/>
        <end position="164"/>
    </location>
</feature>
<evidence type="ECO:0000256" key="2">
    <source>
        <dbReference type="ARBA" id="ARBA00022679"/>
    </source>
</evidence>
<protein>
    <submittedName>
        <fullName evidence="8">Putative aurora kinase a</fullName>
    </submittedName>
</protein>
<dbReference type="SUPFAM" id="SSF56112">
    <property type="entry name" value="Protein kinase-like (PK-like)"/>
    <property type="match status" value="1"/>
</dbReference>
<evidence type="ECO:0000256" key="4">
    <source>
        <dbReference type="ARBA" id="ARBA00022777"/>
    </source>
</evidence>
<dbReference type="PROSITE" id="PS50011">
    <property type="entry name" value="PROTEIN_KINASE_DOM"/>
    <property type="match status" value="1"/>
</dbReference>
<dbReference type="GO" id="GO:0004674">
    <property type="term" value="F:protein serine/threonine kinase activity"/>
    <property type="evidence" value="ECO:0007669"/>
    <property type="project" value="UniProtKB-KW"/>
</dbReference>
<evidence type="ECO:0000256" key="5">
    <source>
        <dbReference type="ARBA" id="ARBA00022840"/>
    </source>
</evidence>
<dbReference type="GO" id="GO:0005524">
    <property type="term" value="F:ATP binding"/>
    <property type="evidence" value="ECO:0007669"/>
    <property type="project" value="UniProtKB-KW"/>
</dbReference>
<evidence type="ECO:0000256" key="6">
    <source>
        <dbReference type="SAM" id="MobiDB-lite"/>
    </source>
</evidence>
<dbReference type="OrthoDB" id="377346at2759"/>
<dbReference type="InterPro" id="IPR000719">
    <property type="entry name" value="Prot_kinase_dom"/>
</dbReference>
<evidence type="ECO:0000259" key="7">
    <source>
        <dbReference type="PROSITE" id="PS50011"/>
    </source>
</evidence>
<dbReference type="Gene3D" id="1.10.510.10">
    <property type="entry name" value="Transferase(Phosphotransferase) domain 1"/>
    <property type="match status" value="1"/>
</dbReference>
<sequence length="164" mass="19012">RQTICGTPDYIPPEMLMRKTHDAMVDNWSLGILIYEFIEGVPPFFEDDQNITYARIIKGDYQFTERFSPDARDIISRLLRINPAERLGLSQVLKHPWILKHTARLRAQQMLIQPQMPIAQPQMPITQNQNAPPSQRNIPTDKDNKDAWRGISNENSREMVIDTA</sequence>
<keyword evidence="2" id="KW-0808">Transferase</keyword>
<evidence type="ECO:0000256" key="1">
    <source>
        <dbReference type="ARBA" id="ARBA00022527"/>
    </source>
</evidence>
<keyword evidence="1" id="KW-0723">Serine/threonine-protein kinase</keyword>
<dbReference type="PANTHER" id="PTHR24350">
    <property type="entry name" value="SERINE/THREONINE-PROTEIN KINASE IAL-RELATED"/>
    <property type="match status" value="1"/>
</dbReference>
<gene>
    <name evidence="8" type="ORF">EZS28_033040</name>
</gene>
<dbReference type="InterPro" id="IPR011009">
    <property type="entry name" value="Kinase-like_dom_sf"/>
</dbReference>
<organism evidence="8 9">
    <name type="scientific">Streblomastix strix</name>
    <dbReference type="NCBI Taxonomy" id="222440"/>
    <lineage>
        <taxon>Eukaryota</taxon>
        <taxon>Metamonada</taxon>
        <taxon>Preaxostyla</taxon>
        <taxon>Oxymonadida</taxon>
        <taxon>Streblomastigidae</taxon>
        <taxon>Streblomastix</taxon>
    </lineage>
</organism>
<dbReference type="EMBL" id="SNRW01014466">
    <property type="protein sequence ID" value="KAA6371432.1"/>
    <property type="molecule type" value="Genomic_DNA"/>
</dbReference>
<accession>A0A5J4UMW8</accession>
<proteinExistence type="predicted"/>
<feature type="compositionally biased region" description="Basic and acidic residues" evidence="6">
    <location>
        <begin position="155"/>
        <end position="164"/>
    </location>
</feature>
<keyword evidence="3" id="KW-0547">Nucleotide-binding</keyword>
<dbReference type="AlphaFoldDB" id="A0A5J4UMW8"/>
<evidence type="ECO:0000256" key="3">
    <source>
        <dbReference type="ARBA" id="ARBA00022741"/>
    </source>
</evidence>
<feature type="domain" description="Protein kinase" evidence="7">
    <location>
        <begin position="1"/>
        <end position="98"/>
    </location>
</feature>
<evidence type="ECO:0000313" key="8">
    <source>
        <dbReference type="EMBL" id="KAA6371432.1"/>
    </source>
</evidence>
<reference evidence="8 9" key="1">
    <citation type="submission" date="2019-03" db="EMBL/GenBank/DDBJ databases">
        <title>Single cell metagenomics reveals metabolic interactions within the superorganism composed of flagellate Streblomastix strix and complex community of Bacteroidetes bacteria on its surface.</title>
        <authorList>
            <person name="Treitli S.C."/>
            <person name="Kolisko M."/>
            <person name="Husnik F."/>
            <person name="Keeling P."/>
            <person name="Hampl V."/>
        </authorList>
    </citation>
    <scope>NUCLEOTIDE SEQUENCE [LARGE SCALE GENOMIC DNA]</scope>
    <source>
        <strain evidence="8">ST1C</strain>
    </source>
</reference>
<dbReference type="SMART" id="SM00220">
    <property type="entry name" value="S_TKc"/>
    <property type="match status" value="1"/>
</dbReference>
<keyword evidence="5" id="KW-0067">ATP-binding</keyword>
<feature type="non-terminal residue" evidence="8">
    <location>
        <position position="1"/>
    </location>
</feature>